<organism evidence="5 6">
    <name type="scientific">Mycoavidus cysteinexigens</name>
    <dbReference type="NCBI Taxonomy" id="1553431"/>
    <lineage>
        <taxon>Bacteria</taxon>
        <taxon>Pseudomonadati</taxon>
        <taxon>Pseudomonadota</taxon>
        <taxon>Betaproteobacteria</taxon>
        <taxon>Burkholderiales</taxon>
        <taxon>Burkholderiaceae</taxon>
        <taxon>Mycoavidus</taxon>
    </lineage>
</organism>
<evidence type="ECO:0000256" key="4">
    <source>
        <dbReference type="SAM" id="SignalP"/>
    </source>
</evidence>
<protein>
    <submittedName>
        <fullName evidence="5">Uncharacterized protein</fullName>
    </submittedName>
</protein>
<feature type="region of interest" description="Disordered" evidence="3">
    <location>
        <begin position="149"/>
        <end position="168"/>
    </location>
</feature>
<keyword evidence="2 4" id="KW-0732">Signal</keyword>
<dbReference type="KEGG" id="mcys:MCB1EB_1354"/>
<evidence type="ECO:0000256" key="1">
    <source>
        <dbReference type="ARBA" id="ARBA00006135"/>
    </source>
</evidence>
<feature type="chain" id="PRO_5043601879" evidence="4">
    <location>
        <begin position="28"/>
        <end position="256"/>
    </location>
</feature>
<proteinExistence type="inferred from homology"/>
<dbReference type="Pfam" id="PF10671">
    <property type="entry name" value="TcpQ"/>
    <property type="match status" value="1"/>
</dbReference>
<evidence type="ECO:0000313" key="5">
    <source>
        <dbReference type="EMBL" id="BBE09515.1"/>
    </source>
</evidence>
<dbReference type="InterPro" id="IPR033645">
    <property type="entry name" value="VirB9/CagX/TrbG_C"/>
</dbReference>
<keyword evidence="6" id="KW-1185">Reference proteome</keyword>
<name>A0A2Z6EWP0_9BURK</name>
<dbReference type="Pfam" id="PF03524">
    <property type="entry name" value="CagX"/>
    <property type="match status" value="1"/>
</dbReference>
<dbReference type="Gene3D" id="2.60.40.2500">
    <property type="match status" value="1"/>
</dbReference>
<evidence type="ECO:0000256" key="2">
    <source>
        <dbReference type="ARBA" id="ARBA00022729"/>
    </source>
</evidence>
<evidence type="ECO:0000313" key="6">
    <source>
        <dbReference type="Proteomes" id="UP000282597"/>
    </source>
</evidence>
<dbReference type="EMBL" id="AP018150">
    <property type="protein sequence ID" value="BBE09515.1"/>
    <property type="molecule type" value="Genomic_DNA"/>
</dbReference>
<dbReference type="Proteomes" id="UP000282597">
    <property type="component" value="Chromosome"/>
</dbReference>
<gene>
    <name evidence="5" type="ORF">MCB1EB_1354</name>
</gene>
<dbReference type="CDD" id="cd06911">
    <property type="entry name" value="VirB9_CagX_TrbG"/>
    <property type="match status" value="1"/>
</dbReference>
<comment type="similarity">
    <text evidence="1">Belongs to the TrbG/VirB9 family.</text>
</comment>
<dbReference type="InterPro" id="IPR010258">
    <property type="entry name" value="Conjugal_tfr_TrbG/VirB9/CagX"/>
</dbReference>
<dbReference type="RefSeq" id="WP_052393575.1">
    <property type="nucleotide sequence ID" value="NZ_AP018150.1"/>
</dbReference>
<feature type="signal peptide" evidence="4">
    <location>
        <begin position="1"/>
        <end position="27"/>
    </location>
</feature>
<dbReference type="InterPro" id="IPR018927">
    <property type="entry name" value="Pilus_synth_Q_C"/>
</dbReference>
<dbReference type="InterPro" id="IPR038161">
    <property type="entry name" value="VirB9/CagX/TrbG_C_sf"/>
</dbReference>
<dbReference type="Gene3D" id="3.55.50.70">
    <property type="match status" value="1"/>
</dbReference>
<sequence>MKNLSALLLIMPALLSFLYDSSQTLYASPIQESRLQTQTPKTYHFDWQISGAPEVAPIQVFDNGQQLYLQFRAGVSTPAILADQPDGQILLHWRVEPPYIVVNQFASRLYFRLGQQRAQAWRKNAKPYMAAAWPDKTVKTTAPKAIFLPTNTPKIPEKTQPEPHQHTTTLWQVKRSDENLRRLLTRWAQIENWHLVWDVNQDIPIQAEDQSHSNFKEAVRRVLGSTALTEYQIKPCFYANRVVRVVRKTTVCNPHQ</sequence>
<dbReference type="AlphaFoldDB" id="A0A2Z6EWP0"/>
<reference evidence="5 6" key="1">
    <citation type="journal article" date="2018" name="Microbes Environ.">
        <title>Comparative Genomic Insights into Endofungal Lifestyles of Two Bacterial Endosymbionts, Mycoavidus cysteinexigens and Burkholderia rhizoxinica.</title>
        <authorList>
            <person name="Sharmin D."/>
            <person name="Guo Y."/>
            <person name="Nishizawa T."/>
            <person name="Ohshima S."/>
            <person name="Sato Y."/>
            <person name="Takashima Y."/>
            <person name="Narisawa K."/>
            <person name="Ohta H."/>
        </authorList>
    </citation>
    <scope>NUCLEOTIDE SEQUENCE [LARGE SCALE GENOMIC DNA]</scope>
    <source>
        <strain evidence="5 6">B1-EB</strain>
    </source>
</reference>
<accession>A0A2Z6EWP0</accession>
<evidence type="ECO:0000256" key="3">
    <source>
        <dbReference type="SAM" id="MobiDB-lite"/>
    </source>
</evidence>
<feature type="compositionally biased region" description="Basic and acidic residues" evidence="3">
    <location>
        <begin position="155"/>
        <end position="165"/>
    </location>
</feature>